<keyword evidence="3" id="KW-1185">Reference proteome</keyword>
<reference evidence="2" key="1">
    <citation type="submission" date="2020-10" db="EMBL/GenBank/DDBJ databases">
        <title>Taxonomic study of unclassified bacteria belonging to the class Ktedonobacteria.</title>
        <authorList>
            <person name="Yabe S."/>
            <person name="Wang C.M."/>
            <person name="Zheng Y."/>
            <person name="Sakai Y."/>
            <person name="Cavaletti L."/>
            <person name="Monciardini P."/>
            <person name="Donadio S."/>
        </authorList>
    </citation>
    <scope>NUCLEOTIDE SEQUENCE</scope>
    <source>
        <strain evidence="2">ID150040</strain>
    </source>
</reference>
<feature type="compositionally biased region" description="Low complexity" evidence="1">
    <location>
        <begin position="39"/>
        <end position="48"/>
    </location>
</feature>
<comment type="caution">
    <text evidence="2">The sequence shown here is derived from an EMBL/GenBank/DDBJ whole genome shotgun (WGS) entry which is preliminary data.</text>
</comment>
<dbReference type="EMBL" id="BNJK01000001">
    <property type="protein sequence ID" value="GHO93993.1"/>
    <property type="molecule type" value="Genomic_DNA"/>
</dbReference>
<accession>A0A8J3II00</accession>
<feature type="compositionally biased region" description="Low complexity" evidence="1">
    <location>
        <begin position="80"/>
        <end position="93"/>
    </location>
</feature>
<organism evidence="2 3">
    <name type="scientific">Reticulibacter mediterranei</name>
    <dbReference type="NCBI Taxonomy" id="2778369"/>
    <lineage>
        <taxon>Bacteria</taxon>
        <taxon>Bacillati</taxon>
        <taxon>Chloroflexota</taxon>
        <taxon>Ktedonobacteria</taxon>
        <taxon>Ktedonobacterales</taxon>
        <taxon>Reticulibacteraceae</taxon>
        <taxon>Reticulibacter</taxon>
    </lineage>
</organism>
<proteinExistence type="predicted"/>
<name>A0A8J3II00_9CHLR</name>
<feature type="region of interest" description="Disordered" evidence="1">
    <location>
        <begin position="1"/>
        <end position="93"/>
    </location>
</feature>
<gene>
    <name evidence="2" type="ORF">KSF_040410</name>
</gene>
<evidence type="ECO:0000313" key="3">
    <source>
        <dbReference type="Proteomes" id="UP000597444"/>
    </source>
</evidence>
<evidence type="ECO:0000256" key="1">
    <source>
        <dbReference type="SAM" id="MobiDB-lite"/>
    </source>
</evidence>
<dbReference type="AlphaFoldDB" id="A0A8J3II00"/>
<sequence>MPKRDREGMTPPQDAKKSKPDTLNLFNPEQQHEERGDQGSSSPGSRELSPSDEIKQIFGGQKDIPRSLGGRKPEDLEGRTFTSEGTFSTGTGFDTPGIEAMALANGLNRKIMRDRLKKLVDDTGSSQADIARKAIESNKSIQQVYDEMKKFYDDTGMPYNQAHALSIQEGIPVSEIYPRYKKVKDDTGYSKVYINEKALESNKSIEQVYNEMAIFYQNTGMTYDQALALSAQEGIPESEMYSRYKKVKDDTGYSHKFIIDQTRPFNLGGDTTGAYGYKQFFNFAKAIKDDTNHFRWEIEAMARTENKPYAEVYQRLKERNE</sequence>
<feature type="compositionally biased region" description="Basic and acidic residues" evidence="1">
    <location>
        <begin position="1"/>
        <end position="20"/>
    </location>
</feature>
<dbReference type="RefSeq" id="WP_220204756.1">
    <property type="nucleotide sequence ID" value="NZ_BNJK01000001.1"/>
</dbReference>
<evidence type="ECO:0000313" key="2">
    <source>
        <dbReference type="EMBL" id="GHO93993.1"/>
    </source>
</evidence>
<protein>
    <submittedName>
        <fullName evidence="2">Uncharacterized protein</fullName>
    </submittedName>
</protein>
<dbReference type="Proteomes" id="UP000597444">
    <property type="component" value="Unassembled WGS sequence"/>
</dbReference>